<dbReference type="PANTHER" id="PTHR23355:SF9">
    <property type="entry name" value="DIS3-LIKE EXONUCLEASE 2"/>
    <property type="match status" value="1"/>
</dbReference>
<dbReference type="InterPro" id="IPR012340">
    <property type="entry name" value="NA-bd_OB-fold"/>
</dbReference>
<dbReference type="AlphaFoldDB" id="A9UUB7"/>
<dbReference type="FunCoup" id="A9UUB7">
    <property type="interactions" value="977"/>
</dbReference>
<dbReference type="InParanoid" id="A9UUB7"/>
<dbReference type="PROSITE" id="PS01175">
    <property type="entry name" value="RIBONUCLEASE_II"/>
    <property type="match status" value="1"/>
</dbReference>
<protein>
    <recommendedName>
        <fullName evidence="1">RNB domain-containing protein</fullName>
    </recommendedName>
</protein>
<dbReference type="GeneID" id="5889554"/>
<evidence type="ECO:0000313" key="2">
    <source>
        <dbReference type="EMBL" id="EDQ90877.1"/>
    </source>
</evidence>
<dbReference type="Gene3D" id="2.40.50.700">
    <property type="match status" value="1"/>
</dbReference>
<dbReference type="Pfam" id="PF00773">
    <property type="entry name" value="RNB"/>
    <property type="match status" value="1"/>
</dbReference>
<gene>
    <name evidence="2" type="ORF">MONBRDRAFT_15826</name>
</gene>
<dbReference type="STRING" id="81824.A9UUB7"/>
<dbReference type="Proteomes" id="UP000001357">
    <property type="component" value="Unassembled WGS sequence"/>
</dbReference>
<accession>A9UUB7</accession>
<organism evidence="2 3">
    <name type="scientific">Monosiga brevicollis</name>
    <name type="common">Choanoflagellate</name>
    <dbReference type="NCBI Taxonomy" id="81824"/>
    <lineage>
        <taxon>Eukaryota</taxon>
        <taxon>Choanoflagellata</taxon>
        <taxon>Craspedida</taxon>
        <taxon>Salpingoecidae</taxon>
        <taxon>Monosiga</taxon>
    </lineage>
</organism>
<keyword evidence="3" id="KW-1185">Reference proteome</keyword>
<dbReference type="Pfam" id="PF17849">
    <property type="entry name" value="OB_Dis3"/>
    <property type="match status" value="1"/>
</dbReference>
<dbReference type="GO" id="GO:0003723">
    <property type="term" value="F:RNA binding"/>
    <property type="evidence" value="ECO:0007669"/>
    <property type="project" value="InterPro"/>
</dbReference>
<dbReference type="eggNOG" id="KOG2102">
    <property type="taxonomic scope" value="Eukaryota"/>
</dbReference>
<dbReference type="InterPro" id="IPR022966">
    <property type="entry name" value="RNase_II/R_CS"/>
</dbReference>
<dbReference type="KEGG" id="mbr:MONBRDRAFT_15826"/>
<dbReference type="GO" id="GO:0010587">
    <property type="term" value="P:miRNA catabolic process"/>
    <property type="evidence" value="ECO:0000318"/>
    <property type="project" value="GO_Central"/>
</dbReference>
<proteinExistence type="predicted"/>
<dbReference type="EMBL" id="CH991546">
    <property type="protein sequence ID" value="EDQ90877.1"/>
    <property type="molecule type" value="Genomic_DNA"/>
</dbReference>
<dbReference type="PANTHER" id="PTHR23355">
    <property type="entry name" value="RIBONUCLEASE"/>
    <property type="match status" value="1"/>
</dbReference>
<evidence type="ECO:0000313" key="3">
    <source>
        <dbReference type="Proteomes" id="UP000001357"/>
    </source>
</evidence>
<evidence type="ECO:0000259" key="1">
    <source>
        <dbReference type="SMART" id="SM00955"/>
    </source>
</evidence>
<name>A9UUB7_MONBE</name>
<dbReference type="GO" id="GO:0006402">
    <property type="term" value="P:mRNA catabolic process"/>
    <property type="evidence" value="ECO:0000318"/>
    <property type="project" value="GO_Central"/>
</dbReference>
<dbReference type="SUPFAM" id="SSF50249">
    <property type="entry name" value="Nucleic acid-binding proteins"/>
    <property type="match status" value="2"/>
</dbReference>
<dbReference type="RefSeq" id="XP_001744174.1">
    <property type="nucleotide sequence ID" value="XM_001744122.1"/>
</dbReference>
<reference evidence="2 3" key="1">
    <citation type="journal article" date="2008" name="Nature">
        <title>The genome of the choanoflagellate Monosiga brevicollis and the origin of metazoans.</title>
        <authorList>
            <consortium name="JGI Sequencing"/>
            <person name="King N."/>
            <person name="Westbrook M.J."/>
            <person name="Young S.L."/>
            <person name="Kuo A."/>
            <person name="Abedin M."/>
            <person name="Chapman J."/>
            <person name="Fairclough S."/>
            <person name="Hellsten U."/>
            <person name="Isogai Y."/>
            <person name="Letunic I."/>
            <person name="Marr M."/>
            <person name="Pincus D."/>
            <person name="Putnam N."/>
            <person name="Rokas A."/>
            <person name="Wright K.J."/>
            <person name="Zuzow R."/>
            <person name="Dirks W."/>
            <person name="Good M."/>
            <person name="Goodstein D."/>
            <person name="Lemons D."/>
            <person name="Li W."/>
            <person name="Lyons J.B."/>
            <person name="Morris A."/>
            <person name="Nichols S."/>
            <person name="Richter D.J."/>
            <person name="Salamov A."/>
            <person name="Bork P."/>
            <person name="Lim W.A."/>
            <person name="Manning G."/>
            <person name="Miller W.T."/>
            <person name="McGinnis W."/>
            <person name="Shapiro H."/>
            <person name="Tjian R."/>
            <person name="Grigoriev I.V."/>
            <person name="Rokhsar D."/>
        </authorList>
    </citation>
    <scope>NUCLEOTIDE SEQUENCE [LARGE SCALE GENOMIC DNA]</scope>
    <source>
        <strain evidence="3">MX1 / ATCC 50154</strain>
    </source>
</reference>
<dbReference type="InterPro" id="IPR050180">
    <property type="entry name" value="RNR_Ribonuclease"/>
</dbReference>
<feature type="domain" description="RNB" evidence="1">
    <location>
        <begin position="155"/>
        <end position="504"/>
    </location>
</feature>
<dbReference type="InterPro" id="IPR001900">
    <property type="entry name" value="RNase_II/R"/>
</dbReference>
<dbReference type="GO" id="GO:0000175">
    <property type="term" value="F:3'-5'-RNA exonuclease activity"/>
    <property type="evidence" value="ECO:0000318"/>
    <property type="project" value="GO_Central"/>
</dbReference>
<dbReference type="OMA" id="VSCVWTL"/>
<dbReference type="InterPro" id="IPR041505">
    <property type="entry name" value="Dis3_CSD2"/>
</dbReference>
<dbReference type="GO" id="GO:0000932">
    <property type="term" value="C:P-body"/>
    <property type="evidence" value="ECO:0000318"/>
    <property type="project" value="GO_Central"/>
</dbReference>
<sequence>MHLQDPILTRVNGIPAEHLQPVGRVVAIIKAPPPEERLFAGFLKRRDQDQDFLLFSPKDSRVPRMRVPAHSVPDEVDDKMLVIVSFEEWTAKSRFARGSFKRVLGQAGTIDAETQAILMEYKIPFEDFKPHVLKCLPKVDEKHPFVIPDDEIAKRRDLRDVRIFTIDPSTARDLDDALHCTQLPDGNFEMGVHIADVSYFVEPNTPLDEEAEFRATSTYLVQSVYPMLPRLLCEGLCSLNPDEDRLAFSVIWVLDPEGNRKSTWFGRTVIRSRCKLAYDHAQLFIDDESKEWNDVEFPRLSADTQGADVKADVLRMNHIAQQMRDRRFANGALRLNKTKLSFRLGEDMLPVETWPYVQRAANQLVEEFMLLANISVAECIAKAFPQCALLRRHPEPFTSRLEEVAARFQRVGIPLDTGSSGDIAASIRAYQENEQDQGRVEVMQLLLTMAMQQAVYFSTGDSKLEQSDWKHYALATPMYTHFTSPIRRYADVVVHRLLLAALENKETFYEHDKVQKAADRCNERKLNAKEAGNKSIDIFKNVMVYHHGPFEEPAIVYRVQDRSMDVLVLRLGLEVSRGCVPPH</sequence>
<dbReference type="SMART" id="SM00955">
    <property type="entry name" value="RNB"/>
    <property type="match status" value="1"/>
</dbReference>